<evidence type="ECO:0000256" key="1">
    <source>
        <dbReference type="SAM" id="Phobius"/>
    </source>
</evidence>
<evidence type="ECO:0000313" key="4">
    <source>
        <dbReference type="Proteomes" id="UP000277633"/>
    </source>
</evidence>
<dbReference type="Pfam" id="PF00535">
    <property type="entry name" value="Glycos_transf_2"/>
    <property type="match status" value="1"/>
</dbReference>
<gene>
    <name evidence="3" type="ORF">DRO07_00710</name>
</gene>
<protein>
    <recommendedName>
        <fullName evidence="2">Glycosyltransferase 2-like domain-containing protein</fullName>
    </recommendedName>
</protein>
<organism evidence="3 4">
    <name type="scientific">Candidatus Iainarchaeum sp</name>
    <dbReference type="NCBI Taxonomy" id="3101447"/>
    <lineage>
        <taxon>Archaea</taxon>
        <taxon>Candidatus Iainarchaeota</taxon>
        <taxon>Candidatus Iainarchaeia</taxon>
        <taxon>Candidatus Iainarchaeales</taxon>
        <taxon>Candidatus Iainarchaeaceae</taxon>
        <taxon>Candidatus Iainarchaeum</taxon>
    </lineage>
</organism>
<dbReference type="PANTHER" id="PTHR43685">
    <property type="entry name" value="GLYCOSYLTRANSFERASE"/>
    <property type="match status" value="1"/>
</dbReference>
<sequence length="302" mass="34914">MYLRMRKHKKWPNVSIVIATYNRASTLRKVLKAMLKLSYPAKYEIIVVNDGSTDNTKEMLEKEFSKEPKIKIINFRKNKGVCKARNAGIKKARYEIVVNMDHDCIPSKTWLKDLVSGFTSAKIGVVSSYGGFGGTSTAFRKKLLEKVHGYDEEYRYYREDTDLTFKIMELGYEYKFVKADYIHDHVETKPKNLIALARYVLQRLRYHQNDVLLYKKHPNELTRKFLDIKFGFLVNPMYDFKVATGLWRKNGKLSLSSPRGIVFIENKTPLHTLAIVLLGIAYVIAVKSARLIASIKFGKLLI</sequence>
<dbReference type="AlphaFoldDB" id="A0A497JJS6"/>
<dbReference type="InterPro" id="IPR029044">
    <property type="entry name" value="Nucleotide-diphossugar_trans"/>
</dbReference>
<dbReference type="Gene3D" id="3.90.550.10">
    <property type="entry name" value="Spore Coat Polysaccharide Biosynthesis Protein SpsA, Chain A"/>
    <property type="match status" value="1"/>
</dbReference>
<dbReference type="InterPro" id="IPR001173">
    <property type="entry name" value="Glyco_trans_2-like"/>
</dbReference>
<dbReference type="CDD" id="cd00761">
    <property type="entry name" value="Glyco_tranf_GTA_type"/>
    <property type="match status" value="1"/>
</dbReference>
<dbReference type="InterPro" id="IPR050834">
    <property type="entry name" value="Glycosyltransf_2"/>
</dbReference>
<dbReference type="Proteomes" id="UP000277633">
    <property type="component" value="Unassembled WGS sequence"/>
</dbReference>
<comment type="caution">
    <text evidence="3">The sequence shown here is derived from an EMBL/GenBank/DDBJ whole genome shotgun (WGS) entry which is preliminary data.</text>
</comment>
<name>A0A497JJS6_9ARCH</name>
<proteinExistence type="predicted"/>
<dbReference type="SUPFAM" id="SSF53448">
    <property type="entry name" value="Nucleotide-diphospho-sugar transferases"/>
    <property type="match status" value="1"/>
</dbReference>
<accession>A0A497JJS6</accession>
<keyword evidence="1" id="KW-0812">Transmembrane</keyword>
<keyword evidence="1" id="KW-0472">Membrane</keyword>
<evidence type="ECO:0000259" key="2">
    <source>
        <dbReference type="Pfam" id="PF00535"/>
    </source>
</evidence>
<evidence type="ECO:0000313" key="3">
    <source>
        <dbReference type="EMBL" id="RLG70228.1"/>
    </source>
</evidence>
<feature type="domain" description="Glycosyltransferase 2-like" evidence="2">
    <location>
        <begin position="15"/>
        <end position="152"/>
    </location>
</feature>
<reference evidence="3 4" key="1">
    <citation type="submission" date="2018-06" db="EMBL/GenBank/DDBJ databases">
        <title>Extensive metabolic versatility and redundancy in microbially diverse, dynamic hydrothermal sediments.</title>
        <authorList>
            <person name="Dombrowski N."/>
            <person name="Teske A."/>
            <person name="Baker B.J."/>
        </authorList>
    </citation>
    <scope>NUCLEOTIDE SEQUENCE [LARGE SCALE GENOMIC DNA]</scope>
    <source>
        <strain evidence="3">B9_G13</strain>
    </source>
</reference>
<dbReference type="EMBL" id="QMWO01000014">
    <property type="protein sequence ID" value="RLG70228.1"/>
    <property type="molecule type" value="Genomic_DNA"/>
</dbReference>
<dbReference type="PANTHER" id="PTHR43685:SF3">
    <property type="entry name" value="SLR2126 PROTEIN"/>
    <property type="match status" value="1"/>
</dbReference>
<keyword evidence="1" id="KW-1133">Transmembrane helix</keyword>
<feature type="transmembrane region" description="Helical" evidence="1">
    <location>
        <begin position="273"/>
        <end position="293"/>
    </location>
</feature>